<dbReference type="Proteomes" id="UP001359886">
    <property type="component" value="Unassembled WGS sequence"/>
</dbReference>
<accession>A0AAW9RGK0</accession>
<dbReference type="PANTHER" id="PTHR43135:SF3">
    <property type="entry name" value="ALPHA-D-RIBOSE 1-METHYLPHOSPHONATE 5-TRIPHOSPHATE DIPHOSPHATASE"/>
    <property type="match status" value="1"/>
</dbReference>
<reference evidence="2 3" key="1">
    <citation type="submission" date="2024-02" db="EMBL/GenBank/DDBJ databases">
        <title>A novel Wenzhouxiangellaceae bacterium, isolated from coastal sediments.</title>
        <authorList>
            <person name="Du Z.-J."/>
            <person name="Ye Y.-Q."/>
            <person name="Zhang X.-Y."/>
        </authorList>
    </citation>
    <scope>NUCLEOTIDE SEQUENCE [LARGE SCALE GENOMIC DNA]</scope>
    <source>
        <strain evidence="2 3">CH-27</strain>
    </source>
</reference>
<dbReference type="EMBL" id="JAZHOG010000006">
    <property type="protein sequence ID" value="MEJ8567960.1"/>
    <property type="molecule type" value="Genomic_DNA"/>
</dbReference>
<sequence>MSITIFENCAVFDGVSDERKPGMNVAVENDEIKEVSESPIRAKDATVFDIGGRTLMPGLIDAHVHIYSAFINYAHTADMPHTLMALHATGRLREILSRGFTTVRDVAGGDFGAKRAIEEGVVPGPRLFIGGRAMSMTGGHGDQRKLTDSAVPCACSAGDNAMEFLTRIVDGVPEMRRAVRDELRKGADHIKLLVSGGVGSPYDPLHGRQFSEEEVRAAVDEAQAWDKYVCAHSYTSRSTRFAVECGVRTIEHGNLIDQATAELMAEKGAFMVPTLVAYSETAKRGEDMGLSPVIMEKLRLVNEGGVNMLDLCRKAGVEMGFGTDLMGELNEAQSEEFLIRAEVLPAVEILKSATSVNARILMQEGRLGVVAPGALADLLVVDGNPLEDLNLLQDQGAHLRAIMQNGAFFKNEL</sequence>
<dbReference type="InterPro" id="IPR051781">
    <property type="entry name" value="Metallo-dep_Hydrolase"/>
</dbReference>
<dbReference type="InterPro" id="IPR032466">
    <property type="entry name" value="Metal_Hydrolase"/>
</dbReference>
<dbReference type="InterPro" id="IPR057744">
    <property type="entry name" value="OTAase-like"/>
</dbReference>
<keyword evidence="3" id="KW-1185">Reference proteome</keyword>
<dbReference type="Gene3D" id="2.30.40.10">
    <property type="entry name" value="Urease, subunit C, domain 1"/>
    <property type="match status" value="1"/>
</dbReference>
<name>A0AAW9RGK0_9GAMM</name>
<dbReference type="AlphaFoldDB" id="A0AAW9RGK0"/>
<dbReference type="InterPro" id="IPR006680">
    <property type="entry name" value="Amidohydro-rel"/>
</dbReference>
<dbReference type="RefSeq" id="WP_354695284.1">
    <property type="nucleotide sequence ID" value="NZ_JAZHOG010000006.1"/>
</dbReference>
<evidence type="ECO:0000259" key="1">
    <source>
        <dbReference type="Pfam" id="PF01979"/>
    </source>
</evidence>
<dbReference type="InterPro" id="IPR011059">
    <property type="entry name" value="Metal-dep_hydrolase_composite"/>
</dbReference>
<gene>
    <name evidence="2" type="ORF">V3330_10020</name>
</gene>
<dbReference type="GO" id="GO:0016810">
    <property type="term" value="F:hydrolase activity, acting on carbon-nitrogen (but not peptide) bonds"/>
    <property type="evidence" value="ECO:0007669"/>
    <property type="project" value="InterPro"/>
</dbReference>
<evidence type="ECO:0000313" key="3">
    <source>
        <dbReference type="Proteomes" id="UP001359886"/>
    </source>
</evidence>
<organism evidence="2 3">
    <name type="scientific">Elongatibacter sediminis</name>
    <dbReference type="NCBI Taxonomy" id="3119006"/>
    <lineage>
        <taxon>Bacteria</taxon>
        <taxon>Pseudomonadati</taxon>
        <taxon>Pseudomonadota</taxon>
        <taxon>Gammaproteobacteria</taxon>
        <taxon>Chromatiales</taxon>
        <taxon>Wenzhouxiangellaceae</taxon>
        <taxon>Elongatibacter</taxon>
    </lineage>
</organism>
<dbReference type="Pfam" id="PF01979">
    <property type="entry name" value="Amidohydro_1"/>
    <property type="match status" value="1"/>
</dbReference>
<protein>
    <submittedName>
        <fullName evidence="2">Amidohydrolase family protein</fullName>
    </submittedName>
</protein>
<dbReference type="Gene3D" id="3.20.20.140">
    <property type="entry name" value="Metal-dependent hydrolases"/>
    <property type="match status" value="1"/>
</dbReference>
<feature type="domain" description="Amidohydrolase-related" evidence="1">
    <location>
        <begin position="54"/>
        <end position="396"/>
    </location>
</feature>
<dbReference type="CDD" id="cd01299">
    <property type="entry name" value="Met_dep_hydrolase_A"/>
    <property type="match status" value="1"/>
</dbReference>
<comment type="caution">
    <text evidence="2">The sequence shown here is derived from an EMBL/GenBank/DDBJ whole genome shotgun (WGS) entry which is preliminary data.</text>
</comment>
<dbReference type="SUPFAM" id="SSF51556">
    <property type="entry name" value="Metallo-dependent hydrolases"/>
    <property type="match status" value="1"/>
</dbReference>
<dbReference type="PANTHER" id="PTHR43135">
    <property type="entry name" value="ALPHA-D-RIBOSE 1-METHYLPHOSPHONATE 5-TRIPHOSPHATE DIPHOSPHATASE"/>
    <property type="match status" value="1"/>
</dbReference>
<evidence type="ECO:0000313" key="2">
    <source>
        <dbReference type="EMBL" id="MEJ8567960.1"/>
    </source>
</evidence>
<dbReference type="SUPFAM" id="SSF51338">
    <property type="entry name" value="Composite domain of metallo-dependent hydrolases"/>
    <property type="match status" value="2"/>
</dbReference>
<proteinExistence type="predicted"/>